<evidence type="ECO:0000313" key="7">
    <source>
        <dbReference type="Proteomes" id="UP000046680"/>
    </source>
</evidence>
<evidence type="ECO:0000313" key="9">
    <source>
        <dbReference type="Proteomes" id="UP000048600"/>
    </source>
</evidence>
<evidence type="ECO:0000313" key="3">
    <source>
        <dbReference type="EMBL" id="CKT77942.1"/>
    </source>
</evidence>
<reference evidence="6 7" key="1">
    <citation type="submission" date="2015-03" db="EMBL/GenBank/DDBJ databases">
        <authorList>
            <consortium name="Pathogen Informatics"/>
        </authorList>
    </citation>
    <scope>NUCLEOTIDE SEQUENCE [LARGE SCALE GENOMIC DNA]</scope>
    <source>
        <strain evidence="3 10">Bir 187</strain>
        <strain evidence="2 7">C09601061</strain>
        <strain evidence="1 8">G09901357</strain>
        <strain evidence="5 6">M09401471</strain>
        <strain evidence="4 9">P00601463</strain>
    </source>
</reference>
<organism evidence="3 10">
    <name type="scientific">Mycobacterium tuberculosis</name>
    <dbReference type="NCBI Taxonomy" id="1773"/>
    <lineage>
        <taxon>Bacteria</taxon>
        <taxon>Bacillati</taxon>
        <taxon>Actinomycetota</taxon>
        <taxon>Actinomycetes</taxon>
        <taxon>Mycobacteriales</taxon>
        <taxon>Mycobacteriaceae</taxon>
        <taxon>Mycobacterium</taxon>
        <taxon>Mycobacterium tuberculosis complex</taxon>
    </lineage>
</organism>
<evidence type="ECO:0000313" key="6">
    <source>
        <dbReference type="Proteomes" id="UP000044938"/>
    </source>
</evidence>
<dbReference type="EMBL" id="CSAJ01001484">
    <property type="protein sequence ID" value="COY02145.1"/>
    <property type="molecule type" value="Genomic_DNA"/>
</dbReference>
<dbReference type="EMBL" id="CHKL01001305">
    <property type="protein sequence ID" value="COX89728.1"/>
    <property type="molecule type" value="Genomic_DNA"/>
</dbReference>
<evidence type="ECO:0000313" key="5">
    <source>
        <dbReference type="EMBL" id="COY02145.1"/>
    </source>
</evidence>
<accession>A0A655CSF6</accession>
<evidence type="ECO:0000313" key="4">
    <source>
        <dbReference type="EMBL" id="COX89728.1"/>
    </source>
</evidence>
<gene>
    <name evidence="2" type="ORF">ERS007657_04446</name>
    <name evidence="1" type="ORF">ERS007681_04788</name>
    <name evidence="5" type="ORF">ERS007720_05071</name>
    <name evidence="4" type="ORF">ERS007741_04801</name>
    <name evidence="3" type="ORF">ERS027661_04734</name>
</gene>
<dbReference type="EMBL" id="CNFU01001806">
    <property type="protein sequence ID" value="CKT77942.1"/>
    <property type="molecule type" value="Genomic_DNA"/>
</dbReference>
<evidence type="ECO:0000313" key="2">
    <source>
        <dbReference type="EMBL" id="CFS18486.1"/>
    </source>
</evidence>
<evidence type="ECO:0000313" key="8">
    <source>
        <dbReference type="Proteomes" id="UP000048289"/>
    </source>
</evidence>
<evidence type="ECO:0000313" key="1">
    <source>
        <dbReference type="EMBL" id="CFE50888.1"/>
    </source>
</evidence>
<dbReference type="Proteomes" id="UP000048289">
    <property type="component" value="Unassembled WGS sequence"/>
</dbReference>
<evidence type="ECO:0000313" key="10">
    <source>
        <dbReference type="Proteomes" id="UP000049023"/>
    </source>
</evidence>
<dbReference type="Proteomes" id="UP000046680">
    <property type="component" value="Unassembled WGS sequence"/>
</dbReference>
<dbReference type="EMBL" id="CFOE01001425">
    <property type="protein sequence ID" value="CFE50888.1"/>
    <property type="molecule type" value="Genomic_DNA"/>
</dbReference>
<dbReference type="AlphaFoldDB" id="A0A655CSF6"/>
<dbReference type="Proteomes" id="UP000048600">
    <property type="component" value="Unassembled WGS sequence"/>
</dbReference>
<dbReference type="Proteomes" id="UP000044938">
    <property type="component" value="Unassembled WGS sequence"/>
</dbReference>
<dbReference type="Proteomes" id="UP000049023">
    <property type="component" value="Unassembled WGS sequence"/>
</dbReference>
<sequence length="68" mass="6765">MNPSAVARAPRNIIQYFCMSLHGIAAAQLCCPRSAATAVAWPTRPVALVVCGGGANGVKTVAGAAALA</sequence>
<proteinExistence type="predicted"/>
<dbReference type="EMBL" id="CGCX01003090">
    <property type="protein sequence ID" value="CFS18486.1"/>
    <property type="molecule type" value="Genomic_DNA"/>
</dbReference>
<protein>
    <submittedName>
        <fullName evidence="3">Uncharacterized protein</fullName>
    </submittedName>
</protein>
<name>A0A655CSF6_MYCTX</name>